<dbReference type="SUPFAM" id="SSF50630">
    <property type="entry name" value="Acid proteases"/>
    <property type="match status" value="1"/>
</dbReference>
<dbReference type="OrthoDB" id="775972at2759"/>
<dbReference type="AlphaFoldDB" id="A0A225VSI0"/>
<evidence type="ECO:0000313" key="1">
    <source>
        <dbReference type="EMBL" id="OWZ08406.1"/>
    </source>
</evidence>
<protein>
    <submittedName>
        <fullName evidence="1">Uncharacterized protein</fullName>
    </submittedName>
</protein>
<dbReference type="InterPro" id="IPR021109">
    <property type="entry name" value="Peptidase_aspartic_dom_sf"/>
</dbReference>
<dbReference type="Pfam" id="PF08284">
    <property type="entry name" value="RVP_2"/>
    <property type="match status" value="1"/>
</dbReference>
<sequence length="296" mass="32069">MKPRGYERGVRLKRQLAWVEAVSAGYIDCTPVEVLTNSGAVASQIDARVLKRIGRVDTLLRPCDNSLNGVTGHKVGAKSIIDLPLRLGSLEMTRPFVVVNCLHVDAILGTDTLKAFRAVIDLNENTLTLKTTCEVFGLGSPRVEETYSSQISFTVRVQPGGQAIVVTDVISNCWRKGPPELDATIMVARSLFTVQSGKLLEEVCNSSTDVIIRKGTRVAVASLIPASEFLYERKPVKEAPIDPRHTMHPVSDVIDSVSSSASADTNHHDSQMFALEKGLATELEVDFGGSKLSPGQ</sequence>
<reference evidence="2" key="1">
    <citation type="submission" date="2017-03" db="EMBL/GenBank/DDBJ databases">
        <title>Phytopthora megakarya and P. palmivora, two closely related causual agents of cacao black pod achieved similar genome size and gene model numbers by different mechanisms.</title>
        <authorList>
            <person name="Ali S."/>
            <person name="Shao J."/>
            <person name="Larry D.J."/>
            <person name="Kronmiller B."/>
            <person name="Shen D."/>
            <person name="Strem M.D."/>
            <person name="Melnick R.L."/>
            <person name="Guiltinan M.J."/>
            <person name="Tyler B.M."/>
            <person name="Meinhardt L.W."/>
            <person name="Bailey B.A."/>
        </authorList>
    </citation>
    <scope>NUCLEOTIDE SEQUENCE [LARGE SCALE GENOMIC DNA]</scope>
    <source>
        <strain evidence="2">zdho120</strain>
    </source>
</reference>
<proteinExistence type="predicted"/>
<name>A0A225VSI0_9STRA</name>
<comment type="caution">
    <text evidence="1">The sequence shown here is derived from an EMBL/GenBank/DDBJ whole genome shotgun (WGS) entry which is preliminary data.</text>
</comment>
<evidence type="ECO:0000313" key="2">
    <source>
        <dbReference type="Proteomes" id="UP000198211"/>
    </source>
</evidence>
<organism evidence="1 2">
    <name type="scientific">Phytophthora megakarya</name>
    <dbReference type="NCBI Taxonomy" id="4795"/>
    <lineage>
        <taxon>Eukaryota</taxon>
        <taxon>Sar</taxon>
        <taxon>Stramenopiles</taxon>
        <taxon>Oomycota</taxon>
        <taxon>Peronosporomycetes</taxon>
        <taxon>Peronosporales</taxon>
        <taxon>Peronosporaceae</taxon>
        <taxon>Phytophthora</taxon>
    </lineage>
</organism>
<dbReference type="Proteomes" id="UP000198211">
    <property type="component" value="Unassembled WGS sequence"/>
</dbReference>
<keyword evidence="2" id="KW-1185">Reference proteome</keyword>
<gene>
    <name evidence="1" type="ORF">PHMEG_00019060</name>
</gene>
<dbReference type="EMBL" id="NBNE01003167">
    <property type="protein sequence ID" value="OWZ08406.1"/>
    <property type="molecule type" value="Genomic_DNA"/>
</dbReference>
<dbReference type="Gene3D" id="2.40.70.10">
    <property type="entry name" value="Acid Proteases"/>
    <property type="match status" value="1"/>
</dbReference>
<accession>A0A225VSI0</accession>